<keyword evidence="3" id="KW-1185">Reference proteome</keyword>
<protein>
    <submittedName>
        <fullName evidence="2">Ketosteroid isomerase-like protein</fullName>
    </submittedName>
</protein>
<dbReference type="Gene3D" id="3.10.450.50">
    <property type="match status" value="1"/>
</dbReference>
<feature type="domain" description="SnoaL-like" evidence="1">
    <location>
        <begin position="8"/>
        <end position="107"/>
    </location>
</feature>
<proteinExistence type="predicted"/>
<dbReference type="InterPro" id="IPR032710">
    <property type="entry name" value="NTF2-like_dom_sf"/>
</dbReference>
<organism evidence="2 3">
    <name type="scientific">Kineosporia succinea</name>
    <dbReference type="NCBI Taxonomy" id="84632"/>
    <lineage>
        <taxon>Bacteria</taxon>
        <taxon>Bacillati</taxon>
        <taxon>Actinomycetota</taxon>
        <taxon>Actinomycetes</taxon>
        <taxon>Kineosporiales</taxon>
        <taxon>Kineosporiaceae</taxon>
        <taxon>Kineosporia</taxon>
    </lineage>
</organism>
<dbReference type="EMBL" id="JAUSQZ010000001">
    <property type="protein sequence ID" value="MDP9828551.1"/>
    <property type="molecule type" value="Genomic_DNA"/>
</dbReference>
<evidence type="ECO:0000259" key="1">
    <source>
        <dbReference type="Pfam" id="PF12680"/>
    </source>
</evidence>
<reference evidence="2 3" key="1">
    <citation type="submission" date="2023-07" db="EMBL/GenBank/DDBJ databases">
        <title>Sequencing the genomes of 1000 actinobacteria strains.</title>
        <authorList>
            <person name="Klenk H.-P."/>
        </authorList>
    </citation>
    <scope>NUCLEOTIDE SEQUENCE [LARGE SCALE GENOMIC DNA]</scope>
    <source>
        <strain evidence="2 3">DSM 44388</strain>
    </source>
</reference>
<dbReference type="Pfam" id="PF12680">
    <property type="entry name" value="SnoaL_2"/>
    <property type="match status" value="1"/>
</dbReference>
<accession>A0ABT9P766</accession>
<comment type="caution">
    <text evidence="2">The sequence shown here is derived from an EMBL/GenBank/DDBJ whole genome shotgun (WGS) entry which is preliminary data.</text>
</comment>
<gene>
    <name evidence="2" type="ORF">J2S57_004300</name>
</gene>
<sequence length="123" mass="13382">MIGLSEVVRRYLSALNTGTVDAAVACVSEGFVNEHTSRGGVTRRGRAAYAAALPGFLADFAGLRYEPECFIEDGARVAVPYVMTFRPSARVRGVFVFTLDPDGLIAHRVDYWDSAAVRPQDRA</sequence>
<dbReference type="InterPro" id="IPR037401">
    <property type="entry name" value="SnoaL-like"/>
</dbReference>
<dbReference type="Proteomes" id="UP001235712">
    <property type="component" value="Unassembled WGS sequence"/>
</dbReference>
<dbReference type="RefSeq" id="WP_307245842.1">
    <property type="nucleotide sequence ID" value="NZ_JAUSQZ010000001.1"/>
</dbReference>
<name>A0ABT9P766_9ACTN</name>
<evidence type="ECO:0000313" key="3">
    <source>
        <dbReference type="Proteomes" id="UP001235712"/>
    </source>
</evidence>
<evidence type="ECO:0000313" key="2">
    <source>
        <dbReference type="EMBL" id="MDP9828551.1"/>
    </source>
</evidence>
<dbReference type="SUPFAM" id="SSF54427">
    <property type="entry name" value="NTF2-like"/>
    <property type="match status" value="1"/>
</dbReference>